<evidence type="ECO:0000256" key="1">
    <source>
        <dbReference type="SAM" id="Coils"/>
    </source>
</evidence>
<organism evidence="3 4">
    <name type="scientific">Entomomonas asaccharolytica</name>
    <dbReference type="NCBI Taxonomy" id="2785331"/>
    <lineage>
        <taxon>Bacteria</taxon>
        <taxon>Pseudomonadati</taxon>
        <taxon>Pseudomonadota</taxon>
        <taxon>Gammaproteobacteria</taxon>
        <taxon>Pseudomonadales</taxon>
        <taxon>Pseudomonadaceae</taxon>
        <taxon>Entomomonas</taxon>
    </lineage>
</organism>
<protein>
    <submittedName>
        <fullName evidence="3">Uncharacterized protein</fullName>
    </submittedName>
</protein>
<reference evidence="3 4" key="1">
    <citation type="submission" date="2021-01" db="EMBL/GenBank/DDBJ databases">
        <title>Entomomonas sp. F2A isolated from a house cricket (Acheta domesticus).</title>
        <authorList>
            <person name="Spergser J."/>
            <person name="Busse H.-J."/>
        </authorList>
    </citation>
    <scope>NUCLEOTIDE SEQUENCE [LARGE SCALE GENOMIC DNA]</scope>
    <source>
        <strain evidence="3 4">F2A</strain>
    </source>
</reference>
<dbReference type="Gene3D" id="1.10.287.1490">
    <property type="match status" value="1"/>
</dbReference>
<keyword evidence="2" id="KW-0812">Transmembrane</keyword>
<keyword evidence="4" id="KW-1185">Reference proteome</keyword>
<dbReference type="KEGG" id="eaz:JHT90_06230"/>
<keyword evidence="2" id="KW-1133">Transmembrane helix</keyword>
<keyword evidence="2" id="KW-0472">Membrane</keyword>
<evidence type="ECO:0000313" key="4">
    <source>
        <dbReference type="Proteomes" id="UP000595278"/>
    </source>
</evidence>
<feature type="coiled-coil region" evidence="1">
    <location>
        <begin position="46"/>
        <end position="108"/>
    </location>
</feature>
<accession>A0A974NHB6</accession>
<dbReference type="RefSeq" id="WP_201095280.1">
    <property type="nucleotide sequence ID" value="NZ_CP067393.1"/>
</dbReference>
<feature type="transmembrane region" description="Helical" evidence="2">
    <location>
        <begin position="20"/>
        <end position="40"/>
    </location>
</feature>
<proteinExistence type="predicted"/>
<dbReference type="AlphaFoldDB" id="A0A974NHB6"/>
<sequence>MINSEKIKKSFRGLTFKQICLISSAVFAILFLTLFILMNISDNSAINSLKTQITKYETEIESLNNQVITSKERVEHFKNELTKIITTNDKIKDTIASLNRRLEEVQQFQLDQYLKQSQATEDSPSKDDIANLQTQITTLQFQISSVNQKIYELNKQNITSVVNNQTTNTGNATTTTAKTVVRPLKPNFAIVGIESRGGQLFVAVAPSSSAKLNQISLLREGDSYRGWQLKTIRTNAAVFNVGGRQQVISIR</sequence>
<dbReference type="EMBL" id="CP067393">
    <property type="protein sequence ID" value="QQP86835.1"/>
    <property type="molecule type" value="Genomic_DNA"/>
</dbReference>
<dbReference type="Proteomes" id="UP000595278">
    <property type="component" value="Chromosome"/>
</dbReference>
<gene>
    <name evidence="3" type="ORF">JHT90_06230</name>
</gene>
<evidence type="ECO:0000313" key="3">
    <source>
        <dbReference type="EMBL" id="QQP86835.1"/>
    </source>
</evidence>
<evidence type="ECO:0000256" key="2">
    <source>
        <dbReference type="SAM" id="Phobius"/>
    </source>
</evidence>
<keyword evidence="1" id="KW-0175">Coiled coil</keyword>
<name>A0A974NHB6_9GAMM</name>